<reference evidence="1 2" key="1">
    <citation type="journal article" date="2024" name="J Genomics">
        <title>Draft genome sequencing and assembly of Favolaschia claudopus CIRM-BRFM 2984 isolated from oak limbs.</title>
        <authorList>
            <person name="Navarro D."/>
            <person name="Drula E."/>
            <person name="Chaduli D."/>
            <person name="Cazenave R."/>
            <person name="Ahrendt S."/>
            <person name="Wang J."/>
            <person name="Lipzen A."/>
            <person name="Daum C."/>
            <person name="Barry K."/>
            <person name="Grigoriev I.V."/>
            <person name="Favel A."/>
            <person name="Rosso M.N."/>
            <person name="Martin F."/>
        </authorList>
    </citation>
    <scope>NUCLEOTIDE SEQUENCE [LARGE SCALE GENOMIC DNA]</scope>
    <source>
        <strain evidence="1 2">CIRM-BRFM 2984</strain>
    </source>
</reference>
<dbReference type="EMBL" id="JAWWNJ010000007">
    <property type="protein sequence ID" value="KAK7051899.1"/>
    <property type="molecule type" value="Genomic_DNA"/>
</dbReference>
<dbReference type="SUPFAM" id="SSF52047">
    <property type="entry name" value="RNI-like"/>
    <property type="match status" value="1"/>
</dbReference>
<keyword evidence="2" id="KW-1185">Reference proteome</keyword>
<sequence length="407" mass="45824">MSCGNVLCMPCATLSRHVPKSRVCLRGRKFVTVTVTPSSFFHSSRSLAPMPQSMEEDRALLAKNEVEILDIKSQMRVLTQRLSELQDAGQIILERLGSHKYPVLSLPNEIVSEIFLRFIPPFPKFPPSIGRYSPTLLTHICRKWREIALRTPELWRAISLVTNWGNLLPSEVALDLATQWTERSGSCPLSISAVDSPALSILLSHSERLAHMQLMPLAFHRIEERPFPQLRSLHITSSAGISAALSLTNAPLLRSLRIDRLGDDGPIHLPWEQLTSLSLRSRRFRLCGEILKHSPRLVNCTLHFFDTAFNRELEDFFDIPVPCLKSLEFSSRSDISKKFLDRLTVPALRCLHLPQDFLDPEPIESLRSFILKSDCKLTDVRIAYGSVPAAAYHAAFPSIASIIVSGY</sequence>
<dbReference type="Gene3D" id="1.20.1280.50">
    <property type="match status" value="1"/>
</dbReference>
<protein>
    <submittedName>
        <fullName evidence="1">F-box domain-containing protein</fullName>
    </submittedName>
</protein>
<accession>A0AAW0DIW4</accession>
<evidence type="ECO:0000313" key="2">
    <source>
        <dbReference type="Proteomes" id="UP001362999"/>
    </source>
</evidence>
<dbReference type="Proteomes" id="UP001362999">
    <property type="component" value="Unassembled WGS sequence"/>
</dbReference>
<evidence type="ECO:0000313" key="1">
    <source>
        <dbReference type="EMBL" id="KAK7051899.1"/>
    </source>
</evidence>
<dbReference type="AlphaFoldDB" id="A0AAW0DIW4"/>
<gene>
    <name evidence="1" type="ORF">R3P38DRAFT_1630939</name>
</gene>
<organism evidence="1 2">
    <name type="scientific">Favolaschia claudopus</name>
    <dbReference type="NCBI Taxonomy" id="2862362"/>
    <lineage>
        <taxon>Eukaryota</taxon>
        <taxon>Fungi</taxon>
        <taxon>Dikarya</taxon>
        <taxon>Basidiomycota</taxon>
        <taxon>Agaricomycotina</taxon>
        <taxon>Agaricomycetes</taxon>
        <taxon>Agaricomycetidae</taxon>
        <taxon>Agaricales</taxon>
        <taxon>Marasmiineae</taxon>
        <taxon>Mycenaceae</taxon>
        <taxon>Favolaschia</taxon>
    </lineage>
</organism>
<proteinExistence type="predicted"/>
<comment type="caution">
    <text evidence="1">The sequence shown here is derived from an EMBL/GenBank/DDBJ whole genome shotgun (WGS) entry which is preliminary data.</text>
</comment>
<name>A0AAW0DIW4_9AGAR</name>